<reference evidence="3" key="1">
    <citation type="submission" date="2024-04" db="EMBL/GenBank/DDBJ databases">
        <authorList>
            <person name="Shaw F."/>
            <person name="Minotto A."/>
        </authorList>
    </citation>
    <scope>NUCLEOTIDE SEQUENCE [LARGE SCALE GENOMIC DNA]</scope>
</reference>
<evidence type="ECO:0000256" key="1">
    <source>
        <dbReference type="SAM" id="Phobius"/>
    </source>
</evidence>
<keyword evidence="1" id="KW-0472">Membrane</keyword>
<keyword evidence="3" id="KW-1185">Reference proteome</keyword>
<dbReference type="Proteomes" id="UP001497453">
    <property type="component" value="Chromosome 6"/>
</dbReference>
<keyword evidence="1" id="KW-0812">Transmembrane</keyword>
<evidence type="ECO:0000313" key="3">
    <source>
        <dbReference type="Proteomes" id="UP001497453"/>
    </source>
</evidence>
<feature type="transmembrane region" description="Helical" evidence="1">
    <location>
        <begin position="91"/>
        <end position="114"/>
    </location>
</feature>
<accession>A0ABP1DTH3</accession>
<evidence type="ECO:0000313" key="2">
    <source>
        <dbReference type="EMBL" id="CAL1711123.1"/>
    </source>
</evidence>
<dbReference type="EMBL" id="OZ037949">
    <property type="protein sequence ID" value="CAL1711123.1"/>
    <property type="molecule type" value="Genomic_DNA"/>
</dbReference>
<organism evidence="2 3">
    <name type="scientific">Somion occarium</name>
    <dbReference type="NCBI Taxonomy" id="3059160"/>
    <lineage>
        <taxon>Eukaryota</taxon>
        <taxon>Fungi</taxon>
        <taxon>Dikarya</taxon>
        <taxon>Basidiomycota</taxon>
        <taxon>Agaricomycotina</taxon>
        <taxon>Agaricomycetes</taxon>
        <taxon>Polyporales</taxon>
        <taxon>Cerrenaceae</taxon>
        <taxon>Somion</taxon>
    </lineage>
</organism>
<protein>
    <submittedName>
        <fullName evidence="2">Uncharacterized protein</fullName>
    </submittedName>
</protein>
<sequence length="246" mass="27822">MGYVASRKFCCCLPVRFGVFCHSLLGLAAGGVICVFGWLEVHKLVTKQLELESRQQIALWFISVAWSFTALISLMGLFGCLFKIRAFITSYAYTTTINTLVNIAIGIFFVWTLFHKDNSKESFLDKCDGNGDGDGVKVTHWFCQRGFDLIRVLIVIAFVIIWIFMLAGIFIVFDYVGQLHEEHGLEEEEEEKRHRPQQPVIVNVPSETAPVMRTTYDASPAMQGGWTSAKSPYVFNLPDNAYGNRR</sequence>
<gene>
    <name evidence="2" type="ORF">GFSPODELE1_LOCUS8184</name>
</gene>
<keyword evidence="1" id="KW-1133">Transmembrane helix</keyword>
<feature type="transmembrane region" description="Helical" evidence="1">
    <location>
        <begin position="59"/>
        <end position="84"/>
    </location>
</feature>
<feature type="transmembrane region" description="Helical" evidence="1">
    <location>
        <begin position="149"/>
        <end position="173"/>
    </location>
</feature>
<feature type="transmembrane region" description="Helical" evidence="1">
    <location>
        <begin position="17"/>
        <end position="39"/>
    </location>
</feature>
<name>A0ABP1DTH3_9APHY</name>
<proteinExistence type="predicted"/>